<gene>
    <name evidence="1" type="ORF">BIN_B_00338</name>
</gene>
<dbReference type="AlphaFoldDB" id="A0A653EBW3"/>
<reference evidence="1" key="1">
    <citation type="submission" date="2019-05" db="EMBL/GenBank/DDBJ databases">
        <authorList>
            <person name="Naeem R."/>
            <person name="Antony C."/>
            <person name="Guan Q."/>
        </authorList>
    </citation>
    <scope>NUCLEOTIDE SEQUENCE</scope>
    <source>
        <strain evidence="1">2</strain>
    </source>
</reference>
<name>A0A653EBW3_9MYCO</name>
<evidence type="ECO:0000313" key="1">
    <source>
        <dbReference type="EMBL" id="VTO94864.1"/>
    </source>
</evidence>
<sequence length="43" mass="4689">MRTSEYAGCTSWVQLPVTPRLAAPVRDDAALSEVATRVREAVD</sequence>
<accession>A0A653EBW3</accession>
<proteinExistence type="predicted"/>
<dbReference type="EMBL" id="LR589062">
    <property type="protein sequence ID" value="VTO94864.1"/>
    <property type="molecule type" value="Genomic_DNA"/>
</dbReference>
<protein>
    <submittedName>
        <fullName evidence="1">Uncharacterized protein</fullName>
    </submittedName>
</protein>
<organism evidence="1">
    <name type="scientific">Mycobacterium riyadhense</name>
    <dbReference type="NCBI Taxonomy" id="486698"/>
    <lineage>
        <taxon>Bacteria</taxon>
        <taxon>Bacillati</taxon>
        <taxon>Actinomycetota</taxon>
        <taxon>Actinomycetes</taxon>
        <taxon>Mycobacteriales</taxon>
        <taxon>Mycobacteriaceae</taxon>
        <taxon>Mycobacterium</taxon>
    </lineage>
</organism>